<dbReference type="SUPFAM" id="SSF53254">
    <property type="entry name" value="Phosphoglycerate mutase-like"/>
    <property type="match status" value="1"/>
</dbReference>
<keyword evidence="2" id="KW-1185">Reference proteome</keyword>
<dbReference type="OrthoDB" id="258392at2759"/>
<dbReference type="EMBL" id="CCKQ01016898">
    <property type="protein sequence ID" value="CDW88786.1"/>
    <property type="molecule type" value="Genomic_DNA"/>
</dbReference>
<sequence>MRVYCEDQLVYVFHQFRHSNRETQLFGQLNGYQQGHEHITLDGIRQAYLLENLEIQVDAYSTNQPRTLDTFNSFMYGLVNSNSIENYAPQLKFKHGGQNIFNSANKKSISQNRAKLSLDISKLRDGNLQQDEIWAVEEVWKWLYLKKKGVPSQRKSQYDFFYCRYHTSKHIDISTPIPSDNYFKNVFNHFDKLGLIVKFSMLSMIGQEKFREYGFRMLYDFALYYTQLRESFGQETEQLFNKREWDQINQIITTFQFATIDKKMRYNYQGTQLKLIQDLIQNKVDCLLSEEHQAYLKSLYGYSNLPNYDQVIKGSHCMRNKSNPNYDIQAAHDINLILTANAFGLEINYKEMDFTSSFIIELYYDVESQVIGQCFGEECFYLKLKFNEIDLFSELGYCDHKTNRCGYINFKNYVSKTYYQPLEHYESVCNEQYDPNEIEMVRVWKT</sequence>
<organism evidence="1 2">
    <name type="scientific">Stylonychia lemnae</name>
    <name type="common">Ciliate</name>
    <dbReference type="NCBI Taxonomy" id="5949"/>
    <lineage>
        <taxon>Eukaryota</taxon>
        <taxon>Sar</taxon>
        <taxon>Alveolata</taxon>
        <taxon>Ciliophora</taxon>
        <taxon>Intramacronucleata</taxon>
        <taxon>Spirotrichea</taxon>
        <taxon>Stichotrichia</taxon>
        <taxon>Sporadotrichida</taxon>
        <taxon>Oxytrichidae</taxon>
        <taxon>Stylonychinae</taxon>
        <taxon>Stylonychia</taxon>
    </lineage>
</organism>
<gene>
    <name evidence="1" type="primary">Contig13452.g14350</name>
    <name evidence="1" type="ORF">STYLEM_17911</name>
</gene>
<evidence type="ECO:0000313" key="2">
    <source>
        <dbReference type="Proteomes" id="UP000039865"/>
    </source>
</evidence>
<proteinExistence type="predicted"/>
<dbReference type="Gene3D" id="3.40.50.1240">
    <property type="entry name" value="Phosphoglycerate mutase-like"/>
    <property type="match status" value="1"/>
</dbReference>
<evidence type="ECO:0008006" key="3">
    <source>
        <dbReference type="Google" id="ProtNLM"/>
    </source>
</evidence>
<dbReference type="InterPro" id="IPR029033">
    <property type="entry name" value="His_PPase_superfam"/>
</dbReference>
<name>A0A078B3F4_STYLE</name>
<dbReference type="AlphaFoldDB" id="A0A078B3F4"/>
<protein>
    <recommendedName>
        <fullName evidence="3">Histidine acid phosphatase family protein</fullName>
    </recommendedName>
</protein>
<evidence type="ECO:0000313" key="1">
    <source>
        <dbReference type="EMBL" id="CDW88786.1"/>
    </source>
</evidence>
<reference evidence="1 2" key="1">
    <citation type="submission" date="2014-06" db="EMBL/GenBank/DDBJ databases">
        <authorList>
            <person name="Swart Estienne"/>
        </authorList>
    </citation>
    <scope>NUCLEOTIDE SEQUENCE [LARGE SCALE GENOMIC DNA]</scope>
    <source>
        <strain evidence="1 2">130c</strain>
    </source>
</reference>
<dbReference type="InParanoid" id="A0A078B3F4"/>
<accession>A0A078B3F4</accession>
<dbReference type="Proteomes" id="UP000039865">
    <property type="component" value="Unassembled WGS sequence"/>
</dbReference>